<proteinExistence type="predicted"/>
<dbReference type="Pfam" id="PF13359">
    <property type="entry name" value="DDE_Tnp_4"/>
    <property type="match status" value="1"/>
</dbReference>
<organism evidence="5 6">
    <name type="scientific">Sitophilus oryzae</name>
    <name type="common">Rice weevil</name>
    <name type="synonym">Curculio oryzae</name>
    <dbReference type="NCBI Taxonomy" id="7048"/>
    <lineage>
        <taxon>Eukaryota</taxon>
        <taxon>Metazoa</taxon>
        <taxon>Ecdysozoa</taxon>
        <taxon>Arthropoda</taxon>
        <taxon>Hexapoda</taxon>
        <taxon>Insecta</taxon>
        <taxon>Pterygota</taxon>
        <taxon>Neoptera</taxon>
        <taxon>Endopterygota</taxon>
        <taxon>Coleoptera</taxon>
        <taxon>Polyphaga</taxon>
        <taxon>Cucujiformia</taxon>
        <taxon>Curculionidae</taxon>
        <taxon>Dryophthorinae</taxon>
        <taxon>Sitophilus</taxon>
    </lineage>
</organism>
<comment type="cofactor">
    <cofactor evidence="1">
        <name>a divalent metal cation</name>
        <dbReference type="ChEBI" id="CHEBI:60240"/>
    </cofactor>
</comment>
<sequence>MTPFVNPQTPEQLAYNNLFKRERVIIERCFGQLKQRFPILQNIIRLSLASVPTIIIACFILHNVAKFLNDDALDDVDDDENNEKDGECGEAEANEDDINNFRLLGQNKRNRLAELIYSQIII</sequence>
<dbReference type="InterPro" id="IPR027806">
    <property type="entry name" value="HARBI1_dom"/>
</dbReference>
<keyword evidence="3" id="KW-0812">Transmembrane</keyword>
<name>A0A6J2X5U8_SITOR</name>
<accession>A0A6J2X5U8</accession>
<feature type="transmembrane region" description="Helical" evidence="3">
    <location>
        <begin position="43"/>
        <end position="65"/>
    </location>
</feature>
<gene>
    <name evidence="6" type="primary">LOC115875276</name>
</gene>
<keyword evidence="3" id="KW-1133">Transmembrane helix</keyword>
<evidence type="ECO:0000259" key="4">
    <source>
        <dbReference type="Pfam" id="PF13359"/>
    </source>
</evidence>
<dbReference type="OrthoDB" id="6744827at2759"/>
<evidence type="ECO:0000313" key="6">
    <source>
        <dbReference type="RefSeq" id="XP_030746556.1"/>
    </source>
</evidence>
<reference evidence="6" key="1">
    <citation type="submission" date="2025-08" db="UniProtKB">
        <authorList>
            <consortium name="RefSeq"/>
        </authorList>
    </citation>
    <scope>IDENTIFICATION</scope>
    <source>
        <tissue evidence="6">Gonads</tissue>
    </source>
</reference>
<evidence type="ECO:0000256" key="3">
    <source>
        <dbReference type="SAM" id="Phobius"/>
    </source>
</evidence>
<protein>
    <submittedName>
        <fullName evidence="6">Uncharacterized protein LOC115875276</fullName>
    </submittedName>
</protein>
<evidence type="ECO:0000256" key="1">
    <source>
        <dbReference type="ARBA" id="ARBA00001968"/>
    </source>
</evidence>
<keyword evidence="2" id="KW-0479">Metal-binding</keyword>
<dbReference type="GO" id="GO:0046872">
    <property type="term" value="F:metal ion binding"/>
    <property type="evidence" value="ECO:0007669"/>
    <property type="project" value="UniProtKB-KW"/>
</dbReference>
<evidence type="ECO:0000256" key="2">
    <source>
        <dbReference type="ARBA" id="ARBA00022723"/>
    </source>
</evidence>
<dbReference type="Proteomes" id="UP000504635">
    <property type="component" value="Unplaced"/>
</dbReference>
<evidence type="ECO:0000313" key="5">
    <source>
        <dbReference type="Proteomes" id="UP000504635"/>
    </source>
</evidence>
<feature type="domain" description="DDE Tnp4" evidence="4">
    <location>
        <begin position="7"/>
        <end position="63"/>
    </location>
</feature>
<dbReference type="RefSeq" id="XP_030746556.1">
    <property type="nucleotide sequence ID" value="XM_030890696.1"/>
</dbReference>
<dbReference type="KEGG" id="soy:115875276"/>
<dbReference type="GeneID" id="115875276"/>
<dbReference type="InParanoid" id="A0A6J2X5U8"/>
<keyword evidence="3" id="KW-0472">Membrane</keyword>
<keyword evidence="5" id="KW-1185">Reference proteome</keyword>
<dbReference type="AlphaFoldDB" id="A0A6J2X5U8"/>